<name>A0A8S1QC65_PARPR</name>
<evidence type="ECO:0000313" key="2">
    <source>
        <dbReference type="EMBL" id="CAD8113272.1"/>
    </source>
</evidence>
<proteinExistence type="predicted"/>
<dbReference type="AlphaFoldDB" id="A0A8S1QC65"/>
<evidence type="ECO:0000313" key="3">
    <source>
        <dbReference type="Proteomes" id="UP000688137"/>
    </source>
</evidence>
<organism evidence="2 3">
    <name type="scientific">Paramecium primaurelia</name>
    <dbReference type="NCBI Taxonomy" id="5886"/>
    <lineage>
        <taxon>Eukaryota</taxon>
        <taxon>Sar</taxon>
        <taxon>Alveolata</taxon>
        <taxon>Ciliophora</taxon>
        <taxon>Intramacronucleata</taxon>
        <taxon>Oligohymenophorea</taxon>
        <taxon>Peniculida</taxon>
        <taxon>Parameciidae</taxon>
        <taxon>Paramecium</taxon>
    </lineage>
</organism>
<keyword evidence="3" id="KW-1185">Reference proteome</keyword>
<dbReference type="Proteomes" id="UP000688137">
    <property type="component" value="Unassembled WGS sequence"/>
</dbReference>
<sequence>MNQFLLIVALSLISVNCYFGLEEVEVTLISDKKISFNGVITIVPHTENVVIWLCNKNKLNLLHLMNGSEIVKKLYFLNDYKGFIVRCGYKMKIDKNELGLHQITLLANDSN</sequence>
<protein>
    <submittedName>
        <fullName evidence="2">Uncharacterized protein</fullName>
    </submittedName>
</protein>
<dbReference type="EMBL" id="CAJJDM010000159">
    <property type="protein sequence ID" value="CAD8113272.1"/>
    <property type="molecule type" value="Genomic_DNA"/>
</dbReference>
<feature type="signal peptide" evidence="1">
    <location>
        <begin position="1"/>
        <end position="20"/>
    </location>
</feature>
<evidence type="ECO:0000256" key="1">
    <source>
        <dbReference type="SAM" id="SignalP"/>
    </source>
</evidence>
<accession>A0A8S1QC65</accession>
<keyword evidence="1" id="KW-0732">Signal</keyword>
<comment type="caution">
    <text evidence="2">The sequence shown here is derived from an EMBL/GenBank/DDBJ whole genome shotgun (WGS) entry which is preliminary data.</text>
</comment>
<feature type="chain" id="PRO_5035772876" evidence="1">
    <location>
        <begin position="21"/>
        <end position="111"/>
    </location>
</feature>
<reference evidence="2" key="1">
    <citation type="submission" date="2021-01" db="EMBL/GenBank/DDBJ databases">
        <authorList>
            <consortium name="Genoscope - CEA"/>
            <person name="William W."/>
        </authorList>
    </citation>
    <scope>NUCLEOTIDE SEQUENCE</scope>
</reference>
<gene>
    <name evidence="2" type="ORF">PPRIM_AZ9-3.1.T1540130</name>
</gene>
<dbReference type="OMA" id="ISVNCYF"/>